<feature type="compositionally biased region" description="Polar residues" evidence="1">
    <location>
        <begin position="90"/>
        <end position="111"/>
    </location>
</feature>
<feature type="compositionally biased region" description="Low complexity" evidence="1">
    <location>
        <begin position="11"/>
        <end position="23"/>
    </location>
</feature>
<dbReference type="EMBL" id="MU158002">
    <property type="protein sequence ID" value="KAF9521688.1"/>
    <property type="molecule type" value="Genomic_DNA"/>
</dbReference>
<comment type="caution">
    <text evidence="2">The sequence shown here is derived from an EMBL/GenBank/DDBJ whole genome shotgun (WGS) entry which is preliminary data.</text>
</comment>
<evidence type="ECO:0000313" key="3">
    <source>
        <dbReference type="Proteomes" id="UP000807306"/>
    </source>
</evidence>
<feature type="compositionally biased region" description="Polar residues" evidence="1">
    <location>
        <begin position="128"/>
        <end position="168"/>
    </location>
</feature>
<dbReference type="Proteomes" id="UP000807306">
    <property type="component" value="Unassembled WGS sequence"/>
</dbReference>
<feature type="region of interest" description="Disordered" evidence="1">
    <location>
        <begin position="1"/>
        <end position="37"/>
    </location>
</feature>
<gene>
    <name evidence="2" type="ORF">CPB83DRAFT_900406</name>
</gene>
<accession>A0A9P6JHX9</accession>
<sequence length="187" mass="19246">MNAGSIENAHEAGSASASPSAVSDPEHNTQASKSSSVLPISHHFTTICSNGAMNEDDQFTCQSSSSSVVADDEAGSFHASDDEDLDQRSPVPSTAKRTSIFRNLPLTSSPKESVPDTIPPSHLHSIYGTRSSTPTSRPALTLHTRGTTNASAVSTRSSGPGATATSLNPAVLRDNTGNSDPGGVKAE</sequence>
<name>A0A9P6JHX9_9AGAR</name>
<evidence type="ECO:0000256" key="1">
    <source>
        <dbReference type="SAM" id="MobiDB-lite"/>
    </source>
</evidence>
<evidence type="ECO:0000313" key="2">
    <source>
        <dbReference type="EMBL" id="KAF9521688.1"/>
    </source>
</evidence>
<reference evidence="2" key="1">
    <citation type="submission" date="2020-11" db="EMBL/GenBank/DDBJ databases">
        <authorList>
            <consortium name="DOE Joint Genome Institute"/>
            <person name="Ahrendt S."/>
            <person name="Riley R."/>
            <person name="Andreopoulos W."/>
            <person name="Labutti K."/>
            <person name="Pangilinan J."/>
            <person name="Ruiz-Duenas F.J."/>
            <person name="Barrasa J.M."/>
            <person name="Sanchez-Garcia M."/>
            <person name="Camarero S."/>
            <person name="Miyauchi S."/>
            <person name="Serrano A."/>
            <person name="Linde D."/>
            <person name="Babiker R."/>
            <person name="Drula E."/>
            <person name="Ayuso-Fernandez I."/>
            <person name="Pacheco R."/>
            <person name="Padilla G."/>
            <person name="Ferreira P."/>
            <person name="Barriuso J."/>
            <person name="Kellner H."/>
            <person name="Castanera R."/>
            <person name="Alfaro M."/>
            <person name="Ramirez L."/>
            <person name="Pisabarro A.G."/>
            <person name="Kuo A."/>
            <person name="Tritt A."/>
            <person name="Lipzen A."/>
            <person name="He G."/>
            <person name="Yan M."/>
            <person name="Ng V."/>
            <person name="Cullen D."/>
            <person name="Martin F."/>
            <person name="Rosso M.-N."/>
            <person name="Henrissat B."/>
            <person name="Hibbett D."/>
            <person name="Martinez A.T."/>
            <person name="Grigoriev I.V."/>
        </authorList>
    </citation>
    <scope>NUCLEOTIDE SEQUENCE</scope>
    <source>
        <strain evidence="2">CBS 506.95</strain>
    </source>
</reference>
<keyword evidence="3" id="KW-1185">Reference proteome</keyword>
<protein>
    <submittedName>
        <fullName evidence="2">Uncharacterized protein</fullName>
    </submittedName>
</protein>
<dbReference type="OrthoDB" id="515401at2759"/>
<feature type="compositionally biased region" description="Polar residues" evidence="1">
    <location>
        <begin position="28"/>
        <end position="37"/>
    </location>
</feature>
<dbReference type="AlphaFoldDB" id="A0A9P6JHX9"/>
<proteinExistence type="predicted"/>
<organism evidence="2 3">
    <name type="scientific">Crepidotus variabilis</name>
    <dbReference type="NCBI Taxonomy" id="179855"/>
    <lineage>
        <taxon>Eukaryota</taxon>
        <taxon>Fungi</taxon>
        <taxon>Dikarya</taxon>
        <taxon>Basidiomycota</taxon>
        <taxon>Agaricomycotina</taxon>
        <taxon>Agaricomycetes</taxon>
        <taxon>Agaricomycetidae</taxon>
        <taxon>Agaricales</taxon>
        <taxon>Agaricineae</taxon>
        <taxon>Crepidotaceae</taxon>
        <taxon>Crepidotus</taxon>
    </lineage>
</organism>
<feature type="region of interest" description="Disordered" evidence="1">
    <location>
        <begin position="51"/>
        <end position="187"/>
    </location>
</feature>